<reference evidence="4 5" key="1">
    <citation type="submission" date="2020-08" db="EMBL/GenBank/DDBJ databases">
        <title>Draft genome sequencing of an Anaerocolumna strain isolated from anoxic soil subjected to BSD treatment.</title>
        <authorList>
            <person name="Uek A."/>
            <person name="Tonouchi A."/>
        </authorList>
    </citation>
    <scope>NUCLEOTIDE SEQUENCE [LARGE SCALE GENOMIC DNA]</scope>
    <source>
        <strain evidence="4 5">CTTW</strain>
    </source>
</reference>
<dbReference type="EMBL" id="AP023368">
    <property type="protein sequence ID" value="BCJ98751.1"/>
    <property type="molecule type" value="Genomic_DNA"/>
</dbReference>
<keyword evidence="1 2" id="KW-0238">DNA-binding</keyword>
<dbReference type="AlphaFoldDB" id="A0A7I8DN84"/>
<dbReference type="RefSeq" id="WP_185259057.1">
    <property type="nucleotide sequence ID" value="NZ_AP023368.1"/>
</dbReference>
<dbReference type="PANTHER" id="PTHR43479">
    <property type="entry name" value="ACREF/ENVCD OPERON REPRESSOR-RELATED"/>
    <property type="match status" value="1"/>
</dbReference>
<dbReference type="Pfam" id="PF00440">
    <property type="entry name" value="TetR_N"/>
    <property type="match status" value="1"/>
</dbReference>
<dbReference type="KEGG" id="acht:bsdcttw_17920"/>
<evidence type="ECO:0000259" key="3">
    <source>
        <dbReference type="PROSITE" id="PS50977"/>
    </source>
</evidence>
<name>A0A7I8DN84_9FIRM</name>
<dbReference type="InterPro" id="IPR039532">
    <property type="entry name" value="TetR_C_Firmicutes"/>
</dbReference>
<reference evidence="4 5" key="2">
    <citation type="submission" date="2020-08" db="EMBL/GenBank/DDBJ databases">
        <authorList>
            <person name="Ueki A."/>
            <person name="Tonouchi A."/>
        </authorList>
    </citation>
    <scope>NUCLEOTIDE SEQUENCE [LARGE SCALE GENOMIC DNA]</scope>
    <source>
        <strain evidence="4 5">CTTW</strain>
    </source>
</reference>
<dbReference type="InterPro" id="IPR009057">
    <property type="entry name" value="Homeodomain-like_sf"/>
</dbReference>
<dbReference type="PANTHER" id="PTHR43479:SF7">
    <property type="entry name" value="TETR-FAMILY TRANSCRIPTIONAL REGULATOR"/>
    <property type="match status" value="1"/>
</dbReference>
<organism evidence="4 5">
    <name type="scientific">Anaerocolumna chitinilytica</name>
    <dbReference type="NCBI Taxonomy" id="1727145"/>
    <lineage>
        <taxon>Bacteria</taxon>
        <taxon>Bacillati</taxon>
        <taxon>Bacillota</taxon>
        <taxon>Clostridia</taxon>
        <taxon>Lachnospirales</taxon>
        <taxon>Lachnospiraceae</taxon>
        <taxon>Anaerocolumna</taxon>
    </lineage>
</organism>
<proteinExistence type="predicted"/>
<evidence type="ECO:0000313" key="4">
    <source>
        <dbReference type="EMBL" id="BCJ98751.1"/>
    </source>
</evidence>
<evidence type="ECO:0000256" key="2">
    <source>
        <dbReference type="PROSITE-ProRule" id="PRU00335"/>
    </source>
</evidence>
<dbReference type="InterPro" id="IPR001647">
    <property type="entry name" value="HTH_TetR"/>
</dbReference>
<accession>A0A7I8DN84</accession>
<feature type="DNA-binding region" description="H-T-H motif" evidence="2">
    <location>
        <begin position="33"/>
        <end position="52"/>
    </location>
</feature>
<dbReference type="Pfam" id="PF14278">
    <property type="entry name" value="TetR_C_8"/>
    <property type="match status" value="1"/>
</dbReference>
<evidence type="ECO:0000256" key="1">
    <source>
        <dbReference type="ARBA" id="ARBA00023125"/>
    </source>
</evidence>
<dbReference type="Gene3D" id="1.10.357.10">
    <property type="entry name" value="Tetracycline Repressor, domain 2"/>
    <property type="match status" value="1"/>
</dbReference>
<dbReference type="Proteomes" id="UP000515703">
    <property type="component" value="Chromosome"/>
</dbReference>
<protein>
    <submittedName>
        <fullName evidence="4">TetR family transcriptional regulator</fullName>
    </submittedName>
</protein>
<dbReference type="PROSITE" id="PS50977">
    <property type="entry name" value="HTH_TETR_2"/>
    <property type="match status" value="1"/>
</dbReference>
<feature type="domain" description="HTH tetR-type" evidence="3">
    <location>
        <begin position="10"/>
        <end position="70"/>
    </location>
</feature>
<gene>
    <name evidence="4" type="ORF">bsdcttw_17920</name>
</gene>
<sequence>MEKKTDRRVRYTRMVIKQSFVKLLKIKPISKITIKEICEEADINRATFYAHYKDQYDLLQQIENDIINDINQYLGIYNLRTVNEFPIEMLDKVLEYIKENSEIFEVLLNYCGDTKFQQEITNIIGSQHFSLQAAKGDTAEYVYLFYASGSIGIIIKWLKEGMKKPVKEITQLIMDLSSKGVGAFKEYENEI</sequence>
<keyword evidence="5" id="KW-1185">Reference proteome</keyword>
<dbReference type="InterPro" id="IPR050624">
    <property type="entry name" value="HTH-type_Tx_Regulator"/>
</dbReference>
<dbReference type="SUPFAM" id="SSF46689">
    <property type="entry name" value="Homeodomain-like"/>
    <property type="match status" value="1"/>
</dbReference>
<dbReference type="GO" id="GO:0003677">
    <property type="term" value="F:DNA binding"/>
    <property type="evidence" value="ECO:0007669"/>
    <property type="project" value="UniProtKB-UniRule"/>
</dbReference>
<evidence type="ECO:0000313" key="5">
    <source>
        <dbReference type="Proteomes" id="UP000515703"/>
    </source>
</evidence>